<dbReference type="PROSITE" id="PS00107">
    <property type="entry name" value="PROTEIN_KINASE_ATP"/>
    <property type="match status" value="1"/>
</dbReference>
<keyword evidence="2 10" id="KW-0808">Transferase</keyword>
<feature type="domain" description="SH2" evidence="11">
    <location>
        <begin position="101"/>
        <end position="191"/>
    </location>
</feature>
<dbReference type="PROSITE" id="PS50002">
    <property type="entry name" value="SH3"/>
    <property type="match status" value="1"/>
</dbReference>
<dbReference type="Gene3D" id="3.30.505.10">
    <property type="entry name" value="SH2 domain"/>
    <property type="match status" value="1"/>
</dbReference>
<dbReference type="InterPro" id="IPR000980">
    <property type="entry name" value="SH2"/>
</dbReference>
<feature type="binding site" evidence="9">
    <location>
        <position position="242"/>
    </location>
    <ligand>
        <name>ATP</name>
        <dbReference type="ChEBI" id="CHEBI:30616"/>
    </ligand>
</feature>
<dbReference type="SUPFAM" id="SSF56112">
    <property type="entry name" value="Protein kinase-like (PK-like)"/>
    <property type="match status" value="1"/>
</dbReference>
<dbReference type="Pfam" id="PF07714">
    <property type="entry name" value="PK_Tyr_Ser-Thr"/>
    <property type="match status" value="1"/>
</dbReference>
<evidence type="ECO:0000256" key="9">
    <source>
        <dbReference type="PROSITE-ProRule" id="PRU10141"/>
    </source>
</evidence>
<dbReference type="InterPro" id="IPR000719">
    <property type="entry name" value="Prot_kinase_dom"/>
</dbReference>
<reference evidence="15" key="1">
    <citation type="journal article" date="2010" name="Nature">
        <title>The Amphimedon queenslandica genome and the evolution of animal complexity.</title>
        <authorList>
            <person name="Srivastava M."/>
            <person name="Simakov O."/>
            <person name="Chapman J."/>
            <person name="Fahey B."/>
            <person name="Gauthier M.E."/>
            <person name="Mitros T."/>
            <person name="Richards G.S."/>
            <person name="Conaco C."/>
            <person name="Dacre M."/>
            <person name="Hellsten U."/>
            <person name="Larroux C."/>
            <person name="Putnam N.H."/>
            <person name="Stanke M."/>
            <person name="Adamska M."/>
            <person name="Darling A."/>
            <person name="Degnan S.M."/>
            <person name="Oakley T.H."/>
            <person name="Plachetzki D.C."/>
            <person name="Zhai Y."/>
            <person name="Adamski M."/>
            <person name="Calcino A."/>
            <person name="Cummins S.F."/>
            <person name="Goodstein D.M."/>
            <person name="Harris C."/>
            <person name="Jackson D.J."/>
            <person name="Leys S.P."/>
            <person name="Shu S."/>
            <person name="Woodcroft B.J."/>
            <person name="Vervoort M."/>
            <person name="Kosik K.S."/>
            <person name="Manning G."/>
            <person name="Degnan B.M."/>
            <person name="Rokhsar D.S."/>
        </authorList>
    </citation>
    <scope>NUCLEOTIDE SEQUENCE [LARGE SCALE GENOMIC DNA]</scope>
</reference>
<comment type="similarity">
    <text evidence="10">Belongs to the protein kinase superfamily. Tyr protein kinase family.</text>
</comment>
<keyword evidence="5 9" id="KW-0067">ATP-binding</keyword>
<keyword evidence="15" id="KW-1185">Reference proteome</keyword>
<evidence type="ECO:0000259" key="12">
    <source>
        <dbReference type="PROSITE" id="PS50002"/>
    </source>
</evidence>
<dbReference type="SMART" id="SM00252">
    <property type="entry name" value="SH2"/>
    <property type="match status" value="1"/>
</dbReference>
<evidence type="ECO:0000256" key="2">
    <source>
        <dbReference type="ARBA" id="ARBA00022679"/>
    </source>
</evidence>
<sequence>MSSTSRYACDPLEPGTQCCGRYNYPGLSVHELTFKKGDIMTIIEASKDPNWYKARRLDGEEGMIPISYVSISQSPPASAPPPLKPKATQVKQPTDLLDMPWYHGGLTRRDAEKLLINTKNGTFLVRDSANYTDDYTISLSYANNVEHYRVCKDKRGSVTIDKETHFKDLVTLIKHHQENADGLCTRLKFVLEKTSSGLKDEGTYKIVIIPEDELRVISVLGKGEFGDALCMGFYKETQVVIKLLESIKGAGPTQQFLNEVSIMMTLRHPNIIEIIGISLESQPICLVKEFVAKGSLEQFLRSRSRAVVTKSQLSFARDVCNGMAYLESKNIVHRNVTARHILLTDALTAKISKFWVTCKGKSCSVKWAAPETIKRNVFTIKSDVWSFGILLWEIYSCGRLPYPRIPTNEITEQIDKGHRMDPPEGCPDNIYRIMRQCWNADEIDRPAFHEIKKLLV</sequence>
<dbReference type="InterPro" id="IPR050198">
    <property type="entry name" value="Non-receptor_tyrosine_kinases"/>
</dbReference>
<dbReference type="PANTHER" id="PTHR24418">
    <property type="entry name" value="TYROSINE-PROTEIN KINASE"/>
    <property type="match status" value="1"/>
</dbReference>
<dbReference type="Pfam" id="PF00017">
    <property type="entry name" value="SH2"/>
    <property type="match status" value="1"/>
</dbReference>
<keyword evidence="1 8" id="KW-0728">SH3 domain</keyword>
<name>A0AAN0J016_AMPQE</name>
<keyword evidence="4 10" id="KW-0418">Kinase</keyword>
<evidence type="ECO:0000259" key="11">
    <source>
        <dbReference type="PROSITE" id="PS50001"/>
    </source>
</evidence>
<dbReference type="KEGG" id="aqu:100641500"/>
<organism evidence="14 15">
    <name type="scientific">Amphimedon queenslandica</name>
    <name type="common">Sponge</name>
    <dbReference type="NCBI Taxonomy" id="400682"/>
    <lineage>
        <taxon>Eukaryota</taxon>
        <taxon>Metazoa</taxon>
        <taxon>Porifera</taxon>
        <taxon>Demospongiae</taxon>
        <taxon>Heteroscleromorpha</taxon>
        <taxon>Haplosclerida</taxon>
        <taxon>Niphatidae</taxon>
        <taxon>Amphimedon</taxon>
    </lineage>
</organism>
<dbReference type="EC" id="2.7.10.2" evidence="10"/>
<dbReference type="SUPFAM" id="SSF50044">
    <property type="entry name" value="SH3-domain"/>
    <property type="match status" value="1"/>
</dbReference>
<keyword evidence="6 10" id="KW-0829">Tyrosine-protein kinase</keyword>
<dbReference type="InterPro" id="IPR017441">
    <property type="entry name" value="Protein_kinase_ATP_BS"/>
</dbReference>
<evidence type="ECO:0000256" key="10">
    <source>
        <dbReference type="RuleBase" id="RU362096"/>
    </source>
</evidence>
<dbReference type="AlphaFoldDB" id="A0AAN0J016"/>
<evidence type="ECO:0000313" key="15">
    <source>
        <dbReference type="Proteomes" id="UP000007879"/>
    </source>
</evidence>
<dbReference type="InterPro" id="IPR001245">
    <property type="entry name" value="Ser-Thr/Tyr_kinase_cat_dom"/>
</dbReference>
<dbReference type="CDD" id="cd11769">
    <property type="entry name" value="SH3_CSK"/>
    <property type="match status" value="1"/>
</dbReference>
<evidence type="ECO:0000256" key="8">
    <source>
        <dbReference type="PROSITE-ProRule" id="PRU00192"/>
    </source>
</evidence>
<dbReference type="InterPro" id="IPR001452">
    <property type="entry name" value="SH3_domain"/>
</dbReference>
<evidence type="ECO:0000256" key="5">
    <source>
        <dbReference type="ARBA" id="ARBA00022840"/>
    </source>
</evidence>
<dbReference type="Gene3D" id="1.10.510.10">
    <property type="entry name" value="Transferase(Phosphotransferase) domain 1"/>
    <property type="match status" value="1"/>
</dbReference>
<dbReference type="InterPro" id="IPR036860">
    <property type="entry name" value="SH2_dom_sf"/>
</dbReference>
<dbReference type="PROSITE" id="PS50011">
    <property type="entry name" value="PROTEIN_KINASE_DOM"/>
    <property type="match status" value="1"/>
</dbReference>
<feature type="domain" description="Protein kinase" evidence="13">
    <location>
        <begin position="214"/>
        <end position="456"/>
    </location>
</feature>
<evidence type="ECO:0000313" key="14">
    <source>
        <dbReference type="EnsemblMetazoa" id="XP_019850350.1"/>
    </source>
</evidence>
<dbReference type="InterPro" id="IPR011009">
    <property type="entry name" value="Kinase-like_dom_sf"/>
</dbReference>
<dbReference type="GeneID" id="100641500"/>
<keyword evidence="3 9" id="KW-0547">Nucleotide-binding</keyword>
<evidence type="ECO:0000256" key="3">
    <source>
        <dbReference type="ARBA" id="ARBA00022741"/>
    </source>
</evidence>
<proteinExistence type="inferred from homology"/>
<dbReference type="GO" id="GO:0004715">
    <property type="term" value="F:non-membrane spanning protein tyrosine kinase activity"/>
    <property type="evidence" value="ECO:0007669"/>
    <property type="project" value="UniProtKB-EC"/>
</dbReference>
<protein>
    <recommendedName>
        <fullName evidence="10">Tyrosine-protein kinase</fullName>
        <ecNumber evidence="10">2.7.10.2</ecNumber>
    </recommendedName>
</protein>
<keyword evidence="7" id="KW-0727">SH2 domain</keyword>
<dbReference type="PRINTS" id="PR00401">
    <property type="entry name" value="SH2DOMAIN"/>
</dbReference>
<dbReference type="SUPFAM" id="SSF55550">
    <property type="entry name" value="SH2 domain"/>
    <property type="match status" value="1"/>
</dbReference>
<evidence type="ECO:0000259" key="13">
    <source>
        <dbReference type="PROSITE" id="PS50011"/>
    </source>
</evidence>
<comment type="catalytic activity">
    <reaction evidence="10">
        <text>L-tyrosyl-[protein] + ATP = O-phospho-L-tyrosyl-[protein] + ADP + H(+)</text>
        <dbReference type="Rhea" id="RHEA:10596"/>
        <dbReference type="Rhea" id="RHEA-COMP:10136"/>
        <dbReference type="Rhea" id="RHEA-COMP:20101"/>
        <dbReference type="ChEBI" id="CHEBI:15378"/>
        <dbReference type="ChEBI" id="CHEBI:30616"/>
        <dbReference type="ChEBI" id="CHEBI:46858"/>
        <dbReference type="ChEBI" id="CHEBI:61978"/>
        <dbReference type="ChEBI" id="CHEBI:456216"/>
        <dbReference type="EC" id="2.7.10.2"/>
    </reaction>
</comment>
<dbReference type="SMART" id="SM00326">
    <property type="entry name" value="SH3"/>
    <property type="match status" value="1"/>
</dbReference>
<dbReference type="PROSITE" id="PS50001">
    <property type="entry name" value="SH2"/>
    <property type="match status" value="1"/>
</dbReference>
<dbReference type="InterPro" id="IPR036028">
    <property type="entry name" value="SH3-like_dom_sf"/>
</dbReference>
<accession>A0AAN0J016</accession>
<dbReference type="Pfam" id="PF00018">
    <property type="entry name" value="SH3_1"/>
    <property type="match status" value="1"/>
</dbReference>
<dbReference type="GO" id="GO:0005524">
    <property type="term" value="F:ATP binding"/>
    <property type="evidence" value="ECO:0007669"/>
    <property type="project" value="UniProtKB-UniRule"/>
</dbReference>
<feature type="domain" description="SH3" evidence="12">
    <location>
        <begin position="13"/>
        <end position="74"/>
    </location>
</feature>
<dbReference type="PRINTS" id="PR00109">
    <property type="entry name" value="TYRKINASE"/>
</dbReference>
<dbReference type="Proteomes" id="UP000007879">
    <property type="component" value="Unassembled WGS sequence"/>
</dbReference>
<dbReference type="EnsemblMetazoa" id="XM_019994791.1">
    <property type="protein sequence ID" value="XP_019850350.1"/>
    <property type="gene ID" value="LOC100641500"/>
</dbReference>
<evidence type="ECO:0000256" key="6">
    <source>
        <dbReference type="ARBA" id="ARBA00023137"/>
    </source>
</evidence>
<evidence type="ECO:0000256" key="4">
    <source>
        <dbReference type="ARBA" id="ARBA00022777"/>
    </source>
</evidence>
<evidence type="ECO:0000256" key="7">
    <source>
        <dbReference type="PROSITE-ProRule" id="PRU00191"/>
    </source>
</evidence>
<dbReference type="Gene3D" id="2.30.30.40">
    <property type="entry name" value="SH3 Domains"/>
    <property type="match status" value="1"/>
</dbReference>
<dbReference type="RefSeq" id="XP_019850350.1">
    <property type="nucleotide sequence ID" value="XM_019994791.1"/>
</dbReference>
<dbReference type="FunFam" id="1.10.510.10:FF:001927">
    <property type="entry name" value="Receptor protein-tyrosine kinase"/>
    <property type="match status" value="1"/>
</dbReference>
<reference evidence="14" key="2">
    <citation type="submission" date="2024-06" db="UniProtKB">
        <authorList>
            <consortium name="EnsemblMetazoa"/>
        </authorList>
    </citation>
    <scope>IDENTIFICATION</scope>
</reference>
<evidence type="ECO:0000256" key="1">
    <source>
        <dbReference type="ARBA" id="ARBA00022443"/>
    </source>
</evidence>